<dbReference type="EMBL" id="GL883187">
    <property type="protein sequence ID" value="EGF98048.1"/>
    <property type="molecule type" value="Genomic_DNA"/>
</dbReference>
<protein>
    <submittedName>
        <fullName evidence="1">Uncharacterized protein</fullName>
    </submittedName>
</protein>
<sequence length="85" mass="10061">MSNWLVHVWSFQTYTACFPNPDEQQPKCPAFQDINPFLQNKFEYTHFNHTHELLELVKPTLMIPVMHGGKYTYVKSNRKRTCQSA</sequence>
<dbReference type="HOGENOM" id="CLU_2513087_0_0_1"/>
<keyword evidence="2" id="KW-1185">Reference proteome</keyword>
<dbReference type="InParanoid" id="F4SBD9"/>
<evidence type="ECO:0000313" key="1">
    <source>
        <dbReference type="EMBL" id="EGF98048.1"/>
    </source>
</evidence>
<dbReference type="RefSeq" id="XP_007418687.1">
    <property type="nucleotide sequence ID" value="XM_007418625.1"/>
</dbReference>
<proteinExistence type="predicted"/>
<dbReference type="KEGG" id="mlr:MELLADRAFT_96219"/>
<organism evidence="2">
    <name type="scientific">Melampsora larici-populina (strain 98AG31 / pathotype 3-4-7)</name>
    <name type="common">Poplar leaf rust fungus</name>
    <dbReference type="NCBI Taxonomy" id="747676"/>
    <lineage>
        <taxon>Eukaryota</taxon>
        <taxon>Fungi</taxon>
        <taxon>Dikarya</taxon>
        <taxon>Basidiomycota</taxon>
        <taxon>Pucciniomycotina</taxon>
        <taxon>Pucciniomycetes</taxon>
        <taxon>Pucciniales</taxon>
        <taxon>Melampsoraceae</taxon>
        <taxon>Melampsora</taxon>
    </lineage>
</organism>
<dbReference type="AlphaFoldDB" id="F4SBD9"/>
<evidence type="ECO:0000313" key="2">
    <source>
        <dbReference type="Proteomes" id="UP000001072"/>
    </source>
</evidence>
<name>F4SBD9_MELLP</name>
<dbReference type="VEuPathDB" id="FungiDB:MELLADRAFT_96219"/>
<dbReference type="GeneID" id="18937520"/>
<gene>
    <name evidence="1" type="ORF">MELLADRAFT_96219</name>
</gene>
<dbReference type="Proteomes" id="UP000001072">
    <property type="component" value="Unassembled WGS sequence"/>
</dbReference>
<accession>F4SBD9</accession>
<reference evidence="2" key="1">
    <citation type="journal article" date="2011" name="Proc. Natl. Acad. Sci. U.S.A.">
        <title>Obligate biotrophy features unraveled by the genomic analysis of rust fungi.</title>
        <authorList>
            <person name="Duplessis S."/>
            <person name="Cuomo C.A."/>
            <person name="Lin Y.-C."/>
            <person name="Aerts A."/>
            <person name="Tisserant E."/>
            <person name="Veneault-Fourrey C."/>
            <person name="Joly D.L."/>
            <person name="Hacquard S."/>
            <person name="Amselem J."/>
            <person name="Cantarel B.L."/>
            <person name="Chiu R."/>
            <person name="Coutinho P.M."/>
            <person name="Feau N."/>
            <person name="Field M."/>
            <person name="Frey P."/>
            <person name="Gelhaye E."/>
            <person name="Goldberg J."/>
            <person name="Grabherr M.G."/>
            <person name="Kodira C.D."/>
            <person name="Kohler A."/>
            <person name="Kuees U."/>
            <person name="Lindquist E.A."/>
            <person name="Lucas S.M."/>
            <person name="Mago R."/>
            <person name="Mauceli E."/>
            <person name="Morin E."/>
            <person name="Murat C."/>
            <person name="Pangilinan J.L."/>
            <person name="Park R."/>
            <person name="Pearson M."/>
            <person name="Quesneville H."/>
            <person name="Rouhier N."/>
            <person name="Sakthikumar S."/>
            <person name="Salamov A.A."/>
            <person name="Schmutz J."/>
            <person name="Selles B."/>
            <person name="Shapiro H."/>
            <person name="Tanguay P."/>
            <person name="Tuskan G.A."/>
            <person name="Henrissat B."/>
            <person name="Van de Peer Y."/>
            <person name="Rouze P."/>
            <person name="Ellis J.G."/>
            <person name="Dodds P.N."/>
            <person name="Schein J.E."/>
            <person name="Zhong S."/>
            <person name="Hamelin R.C."/>
            <person name="Grigoriev I.V."/>
            <person name="Szabo L.J."/>
            <person name="Martin F."/>
        </authorList>
    </citation>
    <scope>NUCLEOTIDE SEQUENCE [LARGE SCALE GENOMIC DNA]</scope>
    <source>
        <strain evidence="2">98AG31 / pathotype 3-4-7</strain>
    </source>
</reference>